<dbReference type="EMBL" id="LT882678">
    <property type="protein sequence ID" value="SMY22942.1"/>
    <property type="molecule type" value="Genomic_DNA"/>
</dbReference>
<evidence type="ECO:0000256" key="1">
    <source>
        <dbReference type="SAM" id="Phobius"/>
    </source>
</evidence>
<feature type="transmembrane region" description="Helical" evidence="1">
    <location>
        <begin position="16"/>
        <end position="36"/>
    </location>
</feature>
<organism evidence="3 4">
    <name type="scientific">Zymoseptoria tritici ST99CH_1A5</name>
    <dbReference type="NCBI Taxonomy" id="1276529"/>
    <lineage>
        <taxon>Eukaryota</taxon>
        <taxon>Fungi</taxon>
        <taxon>Dikarya</taxon>
        <taxon>Ascomycota</taxon>
        <taxon>Pezizomycotina</taxon>
        <taxon>Dothideomycetes</taxon>
        <taxon>Dothideomycetidae</taxon>
        <taxon>Mycosphaerellales</taxon>
        <taxon>Mycosphaerellaceae</taxon>
        <taxon>Zymoseptoria</taxon>
    </lineage>
</organism>
<feature type="domain" description="BTB" evidence="2">
    <location>
        <begin position="135"/>
        <end position="210"/>
    </location>
</feature>
<dbReference type="SUPFAM" id="SSF54695">
    <property type="entry name" value="POZ domain"/>
    <property type="match status" value="1"/>
</dbReference>
<protein>
    <recommendedName>
        <fullName evidence="2">BTB domain-containing protein</fullName>
    </recommendedName>
</protein>
<evidence type="ECO:0000259" key="2">
    <source>
        <dbReference type="PROSITE" id="PS50097"/>
    </source>
</evidence>
<proteinExistence type="predicted"/>
<keyword evidence="1" id="KW-0812">Transmembrane</keyword>
<gene>
    <name evidence="3" type="ORF">ZT1A5_G4382</name>
</gene>
<evidence type="ECO:0000313" key="4">
    <source>
        <dbReference type="Proteomes" id="UP000215453"/>
    </source>
</evidence>
<dbReference type="InterPro" id="IPR011333">
    <property type="entry name" value="SKP1/BTB/POZ_sf"/>
</dbReference>
<keyword evidence="1" id="KW-1133">Transmembrane helix</keyword>
<evidence type="ECO:0000313" key="3">
    <source>
        <dbReference type="EMBL" id="SMY22942.1"/>
    </source>
</evidence>
<dbReference type="Proteomes" id="UP000215453">
    <property type="component" value="Chromosome 3"/>
</dbReference>
<reference evidence="3 4" key="1">
    <citation type="submission" date="2016-10" db="EMBL/GenBank/DDBJ databases">
        <authorList>
            <person name="Varghese N."/>
        </authorList>
    </citation>
    <scope>NUCLEOTIDE SEQUENCE [LARGE SCALE GENOMIC DNA]</scope>
</reference>
<accession>A0A1Y6LEL3</accession>
<dbReference type="CDD" id="cd18186">
    <property type="entry name" value="BTB_POZ_ZBTB_KLHL-like"/>
    <property type="match status" value="1"/>
</dbReference>
<dbReference type="PANTHER" id="PTHR47843">
    <property type="entry name" value="BTB DOMAIN-CONTAINING PROTEIN-RELATED"/>
    <property type="match status" value="1"/>
</dbReference>
<dbReference type="Gene3D" id="3.30.710.10">
    <property type="entry name" value="Potassium Channel Kv1.1, Chain A"/>
    <property type="match status" value="1"/>
</dbReference>
<keyword evidence="1" id="KW-0472">Membrane</keyword>
<sequence length="368" mass="39880">MGATDPAARHGVRNSVIGLVSIAAAVVFILLLSMFLQRRKNNRFNPPLPVNSPPLSAWGKVKEFWSGANREVVVVKSDVESQMKGKQVVSGVTVPAPTLLVTRPTTMGVPTPGPGPKPDGVADERGRFQESGKFSDFTIKCGPYIFAVHKVIISAKSAYFEAACSSDAFKEGAAAMIELASDQNDPSCDDPEAVKSMITYFYGADYEVEKLDFPLSATSPAWKDDGNALAHAKVFAVAVKYDVQGLRPIAVRKFRRAIKVYPEHRSVADAIKAVFTTTSEDVRELRDVVMDSLVANETLLGREDVEATVGSIQGLTLDLVRRLQNDLEIEKKKGLGVECGRCGTEDRSVFKCKSCGSTGNLLAYSIEE</sequence>
<dbReference type="InterPro" id="IPR000210">
    <property type="entry name" value="BTB/POZ_dom"/>
</dbReference>
<dbReference type="PROSITE" id="PS50097">
    <property type="entry name" value="BTB"/>
    <property type="match status" value="1"/>
</dbReference>
<dbReference type="AlphaFoldDB" id="A0A1Y6LEL3"/>
<name>A0A1Y6LEL3_ZYMTR</name>
<dbReference type="Pfam" id="PF00651">
    <property type="entry name" value="BTB"/>
    <property type="match status" value="1"/>
</dbReference>
<dbReference type="PANTHER" id="PTHR47843:SF5">
    <property type="entry name" value="BTB_POZ DOMAIN PROTEIN"/>
    <property type="match status" value="1"/>
</dbReference>